<feature type="domain" description="Aminoglycoside phosphotransferase" evidence="1">
    <location>
        <begin position="44"/>
        <end position="284"/>
    </location>
</feature>
<keyword evidence="2" id="KW-0808">Transferase</keyword>
<reference evidence="2" key="1">
    <citation type="submission" date="2016-02" db="EMBL/GenBank/DDBJ databases">
        <title>BD-12 biosynthetic gene cluster.</title>
        <authorList>
            <person name="Maruyama C."/>
            <person name="Niikura H."/>
            <person name="Izumikawa M."/>
            <person name="Hashimoto J."/>
            <person name="Shin-ya K."/>
            <person name="Komatsu M."/>
            <person name="Ikeda H."/>
            <person name="Kuroda M."/>
            <person name="Sekizuka T."/>
            <person name="Ishikawa J."/>
            <person name="Hamano Y."/>
        </authorList>
    </citation>
    <scope>NUCLEOTIDE SEQUENCE</scope>
    <source>
        <strain evidence="2">NBRC 13826</strain>
    </source>
</reference>
<dbReference type="Gene3D" id="3.90.1200.10">
    <property type="match status" value="1"/>
</dbReference>
<dbReference type="GO" id="GO:0016740">
    <property type="term" value="F:transferase activity"/>
    <property type="evidence" value="ECO:0007669"/>
    <property type="project" value="UniProtKB-KW"/>
</dbReference>
<dbReference type="AlphaFoldDB" id="A0A125SZE2"/>
<dbReference type="PANTHER" id="PTHR21310:SF15">
    <property type="entry name" value="AMINOGLYCOSIDE PHOSPHOTRANSFERASE DOMAIN-CONTAINING PROTEIN"/>
    <property type="match status" value="1"/>
</dbReference>
<accession>A0A125SZE2</accession>
<dbReference type="SUPFAM" id="SSF56112">
    <property type="entry name" value="Protein kinase-like (PK-like)"/>
    <property type="match status" value="1"/>
</dbReference>
<evidence type="ECO:0000313" key="2">
    <source>
        <dbReference type="EMBL" id="BAU50946.1"/>
    </source>
</evidence>
<name>A0A125SZE2_9ACTN</name>
<dbReference type="InterPro" id="IPR011009">
    <property type="entry name" value="Kinase-like_dom_sf"/>
</dbReference>
<protein>
    <submittedName>
        <fullName evidence="2">Macrolide phosphotransferase</fullName>
    </submittedName>
</protein>
<dbReference type="InterPro" id="IPR051678">
    <property type="entry name" value="AGP_Transferase"/>
</dbReference>
<dbReference type="Gene3D" id="3.30.200.20">
    <property type="entry name" value="Phosphorylase Kinase, domain 1"/>
    <property type="match status" value="1"/>
</dbReference>
<dbReference type="PANTHER" id="PTHR21310">
    <property type="entry name" value="AMINOGLYCOSIDE PHOSPHOTRANSFERASE-RELATED-RELATED"/>
    <property type="match status" value="1"/>
</dbReference>
<organism evidence="2">
    <name type="scientific">Streptomyces luteocolor</name>
    <dbReference type="NCBI Taxonomy" id="285500"/>
    <lineage>
        <taxon>Bacteria</taxon>
        <taxon>Bacillati</taxon>
        <taxon>Actinomycetota</taxon>
        <taxon>Actinomycetes</taxon>
        <taxon>Kitasatosporales</taxon>
        <taxon>Streptomycetaceae</taxon>
        <taxon>Streptomyces</taxon>
    </lineage>
</organism>
<evidence type="ECO:0000259" key="1">
    <source>
        <dbReference type="Pfam" id="PF01636"/>
    </source>
</evidence>
<dbReference type="Pfam" id="PF01636">
    <property type="entry name" value="APH"/>
    <property type="match status" value="1"/>
</dbReference>
<proteinExistence type="predicted"/>
<dbReference type="CDD" id="cd05152">
    <property type="entry name" value="MPH2"/>
    <property type="match status" value="1"/>
</dbReference>
<dbReference type="InterPro" id="IPR002575">
    <property type="entry name" value="Aminoglycoside_PTrfase"/>
</dbReference>
<dbReference type="EMBL" id="LC122485">
    <property type="protein sequence ID" value="BAU50946.1"/>
    <property type="molecule type" value="Genomic_DNA"/>
</dbReference>
<sequence length="320" mass="35259">MVRTRFRAGTFAAMDGIPLSVPRMLDRAAAHGIVIRGDTAAVDETGWDFRVVHGTDTRGRRWILRSPRRAEVVGPAAVEARLLRLLRARLPTRLPHWHVHEPEFIAYPRLPGSPAGTEDERTLRYTWAIDPCAGGADYPDALARVLAALHAVPPQVATAAGVRHVPAARSREHAARQLDDARAAFGLPAARCRDWRRWLADDDAWHADPVLVHGDVHPGHTLVARSADGGGRLTGLLDWTNARVDDPALDFVDQYYAGGPAVLDALLDAYRRHGGRVRPRMREHIVARAGFLWVHVSLLGLRTGRPHLTRTAVGRLRSTG</sequence>